<dbReference type="Proteomes" id="UP000076865">
    <property type="component" value="Chromosome"/>
</dbReference>
<dbReference type="CDD" id="cd07560">
    <property type="entry name" value="Peptidase_S41_CPP"/>
    <property type="match status" value="1"/>
</dbReference>
<dbReference type="InterPro" id="IPR055210">
    <property type="entry name" value="CtpA/B_N"/>
</dbReference>
<evidence type="ECO:0000259" key="7">
    <source>
        <dbReference type="PROSITE" id="PS50106"/>
    </source>
</evidence>
<dbReference type="Gene3D" id="1.10.101.10">
    <property type="entry name" value="PGBD-like superfamily/PGBD"/>
    <property type="match status" value="1"/>
</dbReference>
<dbReference type="SMART" id="SM00245">
    <property type="entry name" value="TSPc"/>
    <property type="match status" value="1"/>
</dbReference>
<dbReference type="Pfam" id="PF01471">
    <property type="entry name" value="PG_binding_1"/>
    <property type="match status" value="1"/>
</dbReference>
<keyword evidence="9" id="KW-1185">Reference proteome</keyword>
<dbReference type="CDD" id="cd06782">
    <property type="entry name" value="cpPDZ_CPP-like"/>
    <property type="match status" value="1"/>
</dbReference>
<dbReference type="InterPro" id="IPR001478">
    <property type="entry name" value="PDZ"/>
</dbReference>
<dbReference type="InterPro" id="IPR036034">
    <property type="entry name" value="PDZ_sf"/>
</dbReference>
<dbReference type="InterPro" id="IPR029045">
    <property type="entry name" value="ClpP/crotonase-like_dom_sf"/>
</dbReference>
<evidence type="ECO:0000256" key="5">
    <source>
        <dbReference type="RuleBase" id="RU004404"/>
    </source>
</evidence>
<dbReference type="InterPro" id="IPR036366">
    <property type="entry name" value="PGBDSf"/>
</dbReference>
<keyword evidence="4 5" id="KW-0720">Serine protease</keyword>
<sequence length="482" mass="53460">MKKQTVALLMALSMVIGAGGTYAGMQFAERKTDNALIFPSEQTTKSMTKSEEEELKKVQKAYELIKSRYVQKVDDKKLVEGAIQGMIQTLDDPYSVYMDEETAHQFNDSLNSSFEGIGAEVSMVDGKVTIVAPFKNSPAEKAGLKPNDQILKVDGKSLEGLDLYEAVLKIRGKKGTTVHLDILRPGVKDIIKVSVVRDEIPIETVYDSVKTYNGKKIGYLEITSFSENTAQDFQKKLAKLEKEKIAGLILDVRGNPGGYLQSVEEILKQFIPKDKPYVQIEERNGNKQQFYSDLPAKKPYPIVVLIDKGSASASEILAGAMKEAGGYKLVGETSFGKGTVQQAIPMGDGSNIKLTLYKWLTPDGHWIHKKGIKPDITVQQPDYFHATPIHIEKPLAYDMNNEQIKSAQQMLKGLGFDPGREDGYFSKQTERAVKSFQQANKLPVTGKIDNQTAKLLETKVLQAVRDDQNDAQLKAAIKALFE</sequence>
<dbReference type="InterPro" id="IPR005151">
    <property type="entry name" value="Tail-specific_protease"/>
</dbReference>
<dbReference type="SUPFAM" id="SSF50156">
    <property type="entry name" value="PDZ domain-like"/>
    <property type="match status" value="1"/>
</dbReference>
<dbReference type="Pfam" id="PF22694">
    <property type="entry name" value="CtpB_N-like"/>
    <property type="match status" value="1"/>
</dbReference>
<dbReference type="PROSITE" id="PS50106">
    <property type="entry name" value="PDZ"/>
    <property type="match status" value="1"/>
</dbReference>
<dbReference type="EMBL" id="CP015438">
    <property type="protein sequence ID" value="ANB60441.1"/>
    <property type="molecule type" value="Genomic_DNA"/>
</dbReference>
<proteinExistence type="inferred from homology"/>
<dbReference type="OrthoDB" id="9812068at2"/>
<dbReference type="Pfam" id="PF13180">
    <property type="entry name" value="PDZ_2"/>
    <property type="match status" value="1"/>
</dbReference>
<dbReference type="AlphaFoldDB" id="A0A160F3B9"/>
<dbReference type="PANTHER" id="PTHR32060">
    <property type="entry name" value="TAIL-SPECIFIC PROTEASE"/>
    <property type="match status" value="1"/>
</dbReference>
<dbReference type="PANTHER" id="PTHR32060:SF29">
    <property type="entry name" value="CARBOXY-TERMINAL PROCESSING PROTEASE CTPB"/>
    <property type="match status" value="1"/>
</dbReference>
<dbReference type="SUPFAM" id="SSF52096">
    <property type="entry name" value="ClpP/crotonase"/>
    <property type="match status" value="1"/>
</dbReference>
<evidence type="ECO:0000313" key="8">
    <source>
        <dbReference type="EMBL" id="ANB60441.1"/>
    </source>
</evidence>
<dbReference type="Gene3D" id="3.30.750.44">
    <property type="match status" value="1"/>
</dbReference>
<dbReference type="SMART" id="SM00228">
    <property type="entry name" value="PDZ"/>
    <property type="match status" value="1"/>
</dbReference>
<dbReference type="NCBIfam" id="TIGR00225">
    <property type="entry name" value="prc"/>
    <property type="match status" value="1"/>
</dbReference>
<dbReference type="InterPro" id="IPR002477">
    <property type="entry name" value="Peptidoglycan-bd-like"/>
</dbReference>
<evidence type="ECO:0000256" key="3">
    <source>
        <dbReference type="ARBA" id="ARBA00022801"/>
    </source>
</evidence>
<dbReference type="Gene3D" id="2.30.42.10">
    <property type="match status" value="1"/>
</dbReference>
<feature type="chain" id="PRO_5007814273" evidence="6">
    <location>
        <begin position="24"/>
        <end position="482"/>
    </location>
</feature>
<evidence type="ECO:0000256" key="4">
    <source>
        <dbReference type="ARBA" id="ARBA00022825"/>
    </source>
</evidence>
<dbReference type="GO" id="GO:0007165">
    <property type="term" value="P:signal transduction"/>
    <property type="evidence" value="ECO:0007669"/>
    <property type="project" value="TreeGrafter"/>
</dbReference>
<comment type="similarity">
    <text evidence="1 5">Belongs to the peptidase S41A family.</text>
</comment>
<dbReference type="EC" id="3.4.21.102" evidence="8"/>
<dbReference type="Gene3D" id="3.90.226.10">
    <property type="entry name" value="2-enoyl-CoA Hydratase, Chain A, domain 1"/>
    <property type="match status" value="1"/>
</dbReference>
<gene>
    <name evidence="8" type="primary">ctpB</name>
    <name evidence="8" type="ORF">GFC30_546</name>
</gene>
<dbReference type="FunFam" id="3.30.750.44:FF:000001">
    <property type="entry name" value="S41 family peptidase"/>
    <property type="match status" value="1"/>
</dbReference>
<evidence type="ECO:0000256" key="1">
    <source>
        <dbReference type="ARBA" id="ARBA00009179"/>
    </source>
</evidence>
<evidence type="ECO:0000256" key="2">
    <source>
        <dbReference type="ARBA" id="ARBA00022670"/>
    </source>
</evidence>
<reference evidence="8 9" key="1">
    <citation type="journal article" date="2006" name="Syst. Appl. Microbiol.">
        <title>Anoxybacillus amylolyticus sp. nov., a thermophilic amylase producing bacterium isolated from Mount Rittmann (Antarctica).</title>
        <authorList>
            <person name="Poli A."/>
            <person name="Esposito E."/>
            <person name="Lama L."/>
            <person name="Orlando P."/>
            <person name="Nicolaus G."/>
            <person name="de Appolonia F."/>
            <person name="Gambacorta A."/>
            <person name="Nicolaus B."/>
        </authorList>
    </citation>
    <scope>NUCLEOTIDE SEQUENCE [LARGE SCALE GENOMIC DNA]</scope>
    <source>
        <strain evidence="8 9">DSM 15939</strain>
    </source>
</reference>
<dbReference type="RefSeq" id="WP_066322786.1">
    <property type="nucleotide sequence ID" value="NZ_CP015438.1"/>
</dbReference>
<dbReference type="GO" id="GO:0006508">
    <property type="term" value="P:proteolysis"/>
    <property type="evidence" value="ECO:0007669"/>
    <property type="project" value="UniProtKB-KW"/>
</dbReference>
<dbReference type="InterPro" id="IPR004447">
    <property type="entry name" value="Peptidase_S41A"/>
</dbReference>
<name>A0A160F3B9_9BACL</name>
<dbReference type="GO" id="GO:0030288">
    <property type="term" value="C:outer membrane-bounded periplasmic space"/>
    <property type="evidence" value="ECO:0007669"/>
    <property type="project" value="TreeGrafter"/>
</dbReference>
<dbReference type="Pfam" id="PF03572">
    <property type="entry name" value="Peptidase_S41"/>
    <property type="match status" value="1"/>
</dbReference>
<accession>A0A160F3B9</accession>
<feature type="domain" description="PDZ" evidence="7">
    <location>
        <begin position="95"/>
        <end position="171"/>
    </location>
</feature>
<dbReference type="GO" id="GO:0004252">
    <property type="term" value="F:serine-type endopeptidase activity"/>
    <property type="evidence" value="ECO:0007669"/>
    <property type="project" value="UniProtKB-EC"/>
</dbReference>
<keyword evidence="6" id="KW-0732">Signal</keyword>
<evidence type="ECO:0000256" key="6">
    <source>
        <dbReference type="SAM" id="SignalP"/>
    </source>
</evidence>
<dbReference type="SUPFAM" id="SSF47090">
    <property type="entry name" value="PGBD-like"/>
    <property type="match status" value="1"/>
</dbReference>
<keyword evidence="2 5" id="KW-0645">Protease</keyword>
<feature type="signal peptide" evidence="6">
    <location>
        <begin position="1"/>
        <end position="23"/>
    </location>
</feature>
<protein>
    <submittedName>
        <fullName evidence="8">Carboxy-terminal processing protease CtpB</fullName>
        <ecNumber evidence="8">3.4.21.102</ecNumber>
    </submittedName>
</protein>
<dbReference type="InterPro" id="IPR036365">
    <property type="entry name" value="PGBD-like_sf"/>
</dbReference>
<organism evidence="8 9">
    <name type="scientific">Anoxybacteroides amylolyticum</name>
    <dbReference type="NCBI Taxonomy" id="294699"/>
    <lineage>
        <taxon>Bacteria</taxon>
        <taxon>Bacillati</taxon>
        <taxon>Bacillota</taxon>
        <taxon>Bacilli</taxon>
        <taxon>Bacillales</taxon>
        <taxon>Anoxybacillaceae</taxon>
        <taxon>Anoxybacteroides</taxon>
    </lineage>
</organism>
<keyword evidence="3 5" id="KW-0378">Hydrolase</keyword>
<dbReference type="PATRIC" id="fig|294699.3.peg.541"/>
<dbReference type="FunFam" id="2.30.42.10:FF:000063">
    <property type="entry name" value="Peptidase, S41 family"/>
    <property type="match status" value="1"/>
</dbReference>
<dbReference type="KEGG" id="aamy:GFC30_546"/>
<evidence type="ECO:0000313" key="9">
    <source>
        <dbReference type="Proteomes" id="UP000076865"/>
    </source>
</evidence>